<reference evidence="2 3" key="1">
    <citation type="journal article" date="2015" name="Genome Announc.">
        <title>Expanding the biotechnology potential of lactobacilli through comparative genomics of 213 strains and associated genera.</title>
        <authorList>
            <person name="Sun Z."/>
            <person name="Harris H.M."/>
            <person name="McCann A."/>
            <person name="Guo C."/>
            <person name="Argimon S."/>
            <person name="Zhang W."/>
            <person name="Yang X."/>
            <person name="Jeffery I.B."/>
            <person name="Cooney J.C."/>
            <person name="Kagawa T.F."/>
            <person name="Liu W."/>
            <person name="Song Y."/>
            <person name="Salvetti E."/>
            <person name="Wrobel A."/>
            <person name="Rasinkangas P."/>
            <person name="Parkhill J."/>
            <person name="Rea M.C."/>
            <person name="O'Sullivan O."/>
            <person name="Ritari J."/>
            <person name="Douillard F.P."/>
            <person name="Paul Ross R."/>
            <person name="Yang R."/>
            <person name="Briner A.E."/>
            <person name="Felis G.E."/>
            <person name="de Vos W.M."/>
            <person name="Barrangou R."/>
            <person name="Klaenhammer T.R."/>
            <person name="Caufield P.W."/>
            <person name="Cui Y."/>
            <person name="Zhang H."/>
            <person name="O'Toole P.W."/>
        </authorList>
    </citation>
    <scope>NUCLEOTIDE SEQUENCE [LARGE SCALE GENOMIC DNA]</scope>
    <source>
        <strain evidence="2 3">DSM 15945</strain>
    </source>
</reference>
<accession>A0A0R1U4V8</accession>
<dbReference type="EMBL" id="AZFJ01000049">
    <property type="protein sequence ID" value="KRL86018.1"/>
    <property type="molecule type" value="Genomic_DNA"/>
</dbReference>
<dbReference type="STRING" id="1423783.FC50_GL001425"/>
<proteinExistence type="predicted"/>
<dbReference type="AlphaFoldDB" id="A0A0R1U4V8"/>
<comment type="caution">
    <text evidence="2">The sequence shown here is derived from an EMBL/GenBank/DDBJ whole genome shotgun (WGS) entry which is preliminary data.</text>
</comment>
<keyword evidence="3" id="KW-1185">Reference proteome</keyword>
<dbReference type="InterPro" id="IPR006542">
    <property type="entry name" value="DUF1093"/>
</dbReference>
<gene>
    <name evidence="2" type="ORF">FC50_GL001425</name>
</gene>
<dbReference type="Proteomes" id="UP000051922">
    <property type="component" value="Unassembled WGS sequence"/>
</dbReference>
<protein>
    <recommendedName>
        <fullName evidence="4">DUF1093 domain-containing protein</fullName>
    </recommendedName>
</protein>
<dbReference type="Pfam" id="PF06486">
    <property type="entry name" value="DUF1093"/>
    <property type="match status" value="1"/>
</dbReference>
<evidence type="ECO:0000313" key="3">
    <source>
        <dbReference type="Proteomes" id="UP000051922"/>
    </source>
</evidence>
<keyword evidence="1" id="KW-0812">Transmembrane</keyword>
<name>A0A0R1U4V8_9LACO</name>
<dbReference type="SUPFAM" id="SSF159121">
    <property type="entry name" value="BC4932-like"/>
    <property type="match status" value="1"/>
</dbReference>
<keyword evidence="1" id="KW-0472">Membrane</keyword>
<dbReference type="PATRIC" id="fig|1423783.4.peg.1467"/>
<evidence type="ECO:0000313" key="2">
    <source>
        <dbReference type="EMBL" id="KRL86018.1"/>
    </source>
</evidence>
<evidence type="ECO:0000256" key="1">
    <source>
        <dbReference type="SAM" id="Phobius"/>
    </source>
</evidence>
<feature type="transmembrane region" description="Helical" evidence="1">
    <location>
        <begin position="10"/>
        <end position="28"/>
    </location>
</feature>
<evidence type="ECO:0008006" key="4">
    <source>
        <dbReference type="Google" id="ProtNLM"/>
    </source>
</evidence>
<dbReference type="Gene3D" id="2.40.50.480">
    <property type="match status" value="1"/>
</dbReference>
<organism evidence="2 3">
    <name type="scientific">Lacticaseibacillus pantheris DSM 15945 = JCM 12539 = NBRC 106106</name>
    <dbReference type="NCBI Taxonomy" id="1423783"/>
    <lineage>
        <taxon>Bacteria</taxon>
        <taxon>Bacillati</taxon>
        <taxon>Bacillota</taxon>
        <taxon>Bacilli</taxon>
        <taxon>Lactobacillales</taxon>
        <taxon>Lactobacillaceae</taxon>
        <taxon>Lacticaseibacillus</taxon>
    </lineage>
</organism>
<keyword evidence="1" id="KW-1133">Transmembrane helix</keyword>
<sequence length="136" mass="14947">MTEVYTMKKLIWAIIAVVIVGGVGFVGIKEYLNVYRSDTAYAVVPATPKKTVTRDSDGKKVTDSQGRQEYSYDYTFKWVTTDGQTRTVGFEQSSANPTPLAPGSYVKADVSKTRVTKGPFSVNAKDVPAKVLQQLK</sequence>
<dbReference type="InterPro" id="IPR036166">
    <property type="entry name" value="YxeA-like_sf"/>
</dbReference>